<reference evidence="2" key="1">
    <citation type="submission" date="2025-08" db="UniProtKB">
        <authorList>
            <consortium name="RefSeq"/>
        </authorList>
    </citation>
    <scope>IDENTIFICATION</scope>
    <source>
        <tissue evidence="2">Thorax and Abdomen</tissue>
    </source>
</reference>
<dbReference type="RefSeq" id="XP_046596947.1">
    <property type="nucleotide sequence ID" value="XM_046740991.1"/>
</dbReference>
<dbReference type="InterPro" id="IPR039373">
    <property type="entry name" value="Peptidase_M28B"/>
</dbReference>
<dbReference type="PANTHER" id="PTHR10404">
    <property type="entry name" value="N-ACETYLATED-ALPHA-LINKED ACIDIC DIPEPTIDASE"/>
    <property type="match status" value="1"/>
</dbReference>
<keyword evidence="1" id="KW-1185">Reference proteome</keyword>
<dbReference type="Proteomes" id="UP000829291">
    <property type="component" value="Chromosome 5"/>
</dbReference>
<sequence length="410" mass="46885">MHRVLSFQMGRGFGESSEFVTKRMCFSFIFFFGFLALLGGFLLGRFSAERTEKLREQRKQIEYTENRMESVRLERTLLEELRKASFDQYHVTKTLAKDANEDHINHESVETTLSNSHLFPNSMPDKTVVASLPGLRESDRWVVLSVSGDGVILALELARVFEKLRDAHNWNPRRRIVFCFSNEFGRDSCRDNLPKYAHHKIVAYLTVHGNAIQKNGCFVAPGSDVVRSSVFEAVQTVQDTISAQDLTSTRRIFNWCQKEPDDGLFLPRLPSDIPHASLALLAATNISVNADYETATPYRRSFFQIIGLTIWRLSNSPILHWDPKYFERDVKAALKMIDSPGFVQVKEKITSTVHKIVNRAYNLNRNINEIEEPDSLSARVMNDLVMDLDRVLLCPDGRVTSKFSECPVNE</sequence>
<evidence type="ECO:0000313" key="2">
    <source>
        <dbReference type="RefSeq" id="XP_046596947.1"/>
    </source>
</evidence>
<organism evidence="1 2">
    <name type="scientific">Neodiprion lecontei</name>
    <name type="common">Redheaded pine sawfly</name>
    <dbReference type="NCBI Taxonomy" id="441921"/>
    <lineage>
        <taxon>Eukaryota</taxon>
        <taxon>Metazoa</taxon>
        <taxon>Ecdysozoa</taxon>
        <taxon>Arthropoda</taxon>
        <taxon>Hexapoda</taxon>
        <taxon>Insecta</taxon>
        <taxon>Pterygota</taxon>
        <taxon>Neoptera</taxon>
        <taxon>Endopterygota</taxon>
        <taxon>Hymenoptera</taxon>
        <taxon>Tenthredinoidea</taxon>
        <taxon>Diprionidae</taxon>
        <taxon>Diprioninae</taxon>
        <taxon>Neodiprion</taxon>
    </lineage>
</organism>
<accession>A0ABM3G9K8</accession>
<proteinExistence type="predicted"/>
<evidence type="ECO:0000313" key="1">
    <source>
        <dbReference type="Proteomes" id="UP000829291"/>
    </source>
</evidence>
<dbReference type="Gene3D" id="3.40.630.10">
    <property type="entry name" value="Zn peptidases"/>
    <property type="match status" value="1"/>
</dbReference>
<dbReference type="GeneID" id="107222163"/>
<name>A0ABM3G9K8_NEOLC</name>
<gene>
    <name evidence="2" type="primary">LOC107222163</name>
</gene>
<dbReference type="SUPFAM" id="SSF53187">
    <property type="entry name" value="Zn-dependent exopeptidases"/>
    <property type="match status" value="1"/>
</dbReference>
<protein>
    <submittedName>
        <fullName evidence="2">Uncharacterized protein LOC107222163</fullName>
    </submittedName>
</protein>
<dbReference type="PANTHER" id="PTHR10404:SF46">
    <property type="entry name" value="VACUOLAR PROTEIN SORTING-ASSOCIATED PROTEIN 70"/>
    <property type="match status" value="1"/>
</dbReference>